<evidence type="ECO:0000256" key="8">
    <source>
        <dbReference type="ARBA" id="ARBA00048752"/>
    </source>
</evidence>
<comment type="similarity">
    <text evidence="3">Belongs to the diphthine synthase family.</text>
</comment>
<feature type="binding site" evidence="9">
    <location>
        <position position="85"/>
    </location>
    <ligand>
        <name>S-adenosyl-L-methionine</name>
        <dbReference type="ChEBI" id="CHEBI:59789"/>
    </ligand>
</feature>
<feature type="binding site" evidence="9">
    <location>
        <position position="10"/>
    </location>
    <ligand>
        <name>S-adenosyl-L-methionine</name>
        <dbReference type="ChEBI" id="CHEBI:59789"/>
    </ligand>
</feature>
<evidence type="ECO:0000256" key="2">
    <source>
        <dbReference type="ARBA" id="ARBA00005156"/>
    </source>
</evidence>
<evidence type="ECO:0000256" key="1">
    <source>
        <dbReference type="ARBA" id="ARBA00004006"/>
    </source>
</evidence>
<dbReference type="InterPro" id="IPR014776">
    <property type="entry name" value="4pyrrole_Mease_sub2"/>
</dbReference>
<dbReference type="NCBIfam" id="TIGR00522">
    <property type="entry name" value="dph5"/>
    <property type="match status" value="1"/>
</dbReference>
<dbReference type="EMBL" id="JASFZW010000012">
    <property type="protein sequence ID" value="KAK2076095.1"/>
    <property type="molecule type" value="Genomic_DNA"/>
</dbReference>
<dbReference type="Gene3D" id="3.40.1010.10">
    <property type="entry name" value="Cobalt-precorrin-4 Transmethylase, Domain 1"/>
    <property type="match status" value="1"/>
</dbReference>
<gene>
    <name evidence="11" type="ORF">QBZ16_001431</name>
</gene>
<dbReference type="Proteomes" id="UP001255856">
    <property type="component" value="Unassembled WGS sequence"/>
</dbReference>
<dbReference type="FunFam" id="3.30.950.10:FF:000004">
    <property type="entry name" value="Diphthine synthase putative"/>
    <property type="match status" value="1"/>
</dbReference>
<feature type="domain" description="Tetrapyrrole methylase" evidence="10">
    <location>
        <begin position="3"/>
        <end position="237"/>
    </location>
</feature>
<evidence type="ECO:0000256" key="9">
    <source>
        <dbReference type="PIRSR" id="PIRSR036432-1"/>
    </source>
</evidence>
<dbReference type="AlphaFoldDB" id="A0AAD9MJ67"/>
<evidence type="ECO:0000259" key="10">
    <source>
        <dbReference type="Pfam" id="PF00590"/>
    </source>
</evidence>
<comment type="function">
    <text evidence="1">S-adenosyl-L-methionine-dependent methyltransferase that catalyzes four methylations of the modified target histidine residue in translation elongation factor 2 (EF-2), to form an intermediate called diphthine methyl ester. The four successive methylation reactions represent the second step of diphthamide biosynthesis.</text>
</comment>
<dbReference type="FunFam" id="3.40.1010.10:FF:000004">
    <property type="entry name" value="Putative diphthine synthase"/>
    <property type="match status" value="1"/>
</dbReference>
<dbReference type="Pfam" id="PF00590">
    <property type="entry name" value="TP_methylase"/>
    <property type="match status" value="1"/>
</dbReference>
<dbReference type="InterPro" id="IPR000878">
    <property type="entry name" value="4pyrrol_Mease"/>
</dbReference>
<dbReference type="SUPFAM" id="SSF53790">
    <property type="entry name" value="Tetrapyrrole methylase"/>
    <property type="match status" value="1"/>
</dbReference>
<feature type="binding site" evidence="9">
    <location>
        <position position="247"/>
    </location>
    <ligand>
        <name>S-adenosyl-L-methionine</name>
        <dbReference type="ChEBI" id="CHEBI:59789"/>
    </ligand>
</feature>
<feature type="binding site" evidence="9">
    <location>
        <position position="88"/>
    </location>
    <ligand>
        <name>S-adenosyl-L-methionine</name>
        <dbReference type="ChEBI" id="CHEBI:59789"/>
    </ligand>
</feature>
<name>A0AAD9MJ67_PROWI</name>
<comment type="pathway">
    <text evidence="2">Protein modification; peptidyl-diphthamide biosynthesis.</text>
</comment>
<dbReference type="GO" id="GO:0017183">
    <property type="term" value="P:protein histidyl modification to diphthamide"/>
    <property type="evidence" value="ECO:0007669"/>
    <property type="project" value="InterPro"/>
</dbReference>
<evidence type="ECO:0000256" key="7">
    <source>
        <dbReference type="ARBA" id="ARBA00022691"/>
    </source>
</evidence>
<keyword evidence="6" id="KW-0808">Transferase</keyword>
<dbReference type="InterPro" id="IPR035996">
    <property type="entry name" value="4pyrrol_Methylase_sf"/>
</dbReference>
<accession>A0AAD9MJ67</accession>
<evidence type="ECO:0000256" key="3">
    <source>
        <dbReference type="ARBA" id="ARBA00006729"/>
    </source>
</evidence>
<reference evidence="11" key="1">
    <citation type="submission" date="2021-01" db="EMBL/GenBank/DDBJ databases">
        <authorList>
            <person name="Eckstrom K.M.E."/>
        </authorList>
    </citation>
    <scope>NUCLEOTIDE SEQUENCE</scope>
    <source>
        <strain evidence="11">UVCC 0001</strain>
    </source>
</reference>
<evidence type="ECO:0000256" key="5">
    <source>
        <dbReference type="ARBA" id="ARBA00022603"/>
    </source>
</evidence>
<dbReference type="GO" id="GO:0032259">
    <property type="term" value="P:methylation"/>
    <property type="evidence" value="ECO:0007669"/>
    <property type="project" value="UniProtKB-KW"/>
</dbReference>
<evidence type="ECO:0000256" key="4">
    <source>
        <dbReference type="ARBA" id="ARBA00011927"/>
    </source>
</evidence>
<comment type="caution">
    <text evidence="11">The sequence shown here is derived from an EMBL/GenBank/DDBJ whole genome shotgun (WGS) entry which is preliminary data.</text>
</comment>
<evidence type="ECO:0000313" key="11">
    <source>
        <dbReference type="EMBL" id="KAK2076095.1"/>
    </source>
</evidence>
<comment type="catalytic activity">
    <reaction evidence="8">
        <text>2-[(3S)-amino-3-carboxypropyl]-L-histidyl-[translation elongation factor 2] + 4 S-adenosyl-L-methionine = diphthine methyl ester-[translation elongation factor 2] + 4 S-adenosyl-L-homocysteine + 3 H(+)</text>
        <dbReference type="Rhea" id="RHEA:42652"/>
        <dbReference type="Rhea" id="RHEA-COMP:9749"/>
        <dbReference type="Rhea" id="RHEA-COMP:10173"/>
        <dbReference type="ChEBI" id="CHEBI:15378"/>
        <dbReference type="ChEBI" id="CHEBI:57856"/>
        <dbReference type="ChEBI" id="CHEBI:59789"/>
        <dbReference type="ChEBI" id="CHEBI:73995"/>
        <dbReference type="ChEBI" id="CHEBI:79005"/>
        <dbReference type="EC" id="2.1.1.314"/>
    </reaction>
</comment>
<dbReference type="PIRSF" id="PIRSF036432">
    <property type="entry name" value="Diphthine_synth"/>
    <property type="match status" value="1"/>
</dbReference>
<dbReference type="PANTHER" id="PTHR10882:SF0">
    <property type="entry name" value="DIPHTHINE METHYL ESTER SYNTHASE"/>
    <property type="match status" value="1"/>
</dbReference>
<proteinExistence type="inferred from homology"/>
<keyword evidence="7 9" id="KW-0949">S-adenosyl-L-methionine</keyword>
<evidence type="ECO:0000256" key="6">
    <source>
        <dbReference type="ARBA" id="ARBA00022679"/>
    </source>
</evidence>
<dbReference type="CDD" id="cd11647">
    <property type="entry name" value="DHP5_DphB"/>
    <property type="match status" value="1"/>
</dbReference>
<feature type="binding site" evidence="9">
    <location>
        <begin position="113"/>
        <end position="114"/>
    </location>
    <ligand>
        <name>S-adenosyl-L-methionine</name>
        <dbReference type="ChEBI" id="CHEBI:59789"/>
    </ligand>
</feature>
<dbReference type="InterPro" id="IPR014777">
    <property type="entry name" value="4pyrrole_Mease_sub1"/>
</dbReference>
<dbReference type="EC" id="2.1.1.314" evidence="4"/>
<evidence type="ECO:0000313" key="12">
    <source>
        <dbReference type="Proteomes" id="UP001255856"/>
    </source>
</evidence>
<dbReference type="GO" id="GO:0141133">
    <property type="term" value="F:diphthine methyl ester synthase activity"/>
    <property type="evidence" value="ECO:0007669"/>
    <property type="project" value="UniProtKB-EC"/>
</dbReference>
<sequence length="273" mass="30236">MVLYFVGLGLADERDITVKGLEVVKRAARVYLEAYTSILLVPKEQLEAFYERPVIVADREMVEMEADKILEGAANEDVAFLVVGDPYGATTHTDLELRALDLGIPVKTIHNASIMNAVGAAGLQLYRYGETISIVFFTETWRPDSFYDRIVANKKMGLHTLCLLDIKVKEPSLEALCRGKKIYEPPRYMSVNTAVEQLLEIEEKRGEGVCGPDARAVGVARLGADDQLIVAGTLEELRGQDFGAPLHSLILAGEMHHIELDAWERHRAAGRDA</sequence>
<dbReference type="InterPro" id="IPR004551">
    <property type="entry name" value="Dphthn_synthase"/>
</dbReference>
<feature type="binding site" evidence="9">
    <location>
        <position position="222"/>
    </location>
    <ligand>
        <name>S-adenosyl-L-methionine</name>
        <dbReference type="ChEBI" id="CHEBI:59789"/>
    </ligand>
</feature>
<protein>
    <recommendedName>
        <fullName evidence="4">diphthine methyl ester synthase</fullName>
        <ecNumber evidence="4">2.1.1.314</ecNumber>
    </recommendedName>
</protein>
<keyword evidence="5" id="KW-0489">Methyltransferase</keyword>
<keyword evidence="12" id="KW-1185">Reference proteome</keyword>
<organism evidence="11 12">
    <name type="scientific">Prototheca wickerhamii</name>
    <dbReference type="NCBI Taxonomy" id="3111"/>
    <lineage>
        <taxon>Eukaryota</taxon>
        <taxon>Viridiplantae</taxon>
        <taxon>Chlorophyta</taxon>
        <taxon>core chlorophytes</taxon>
        <taxon>Trebouxiophyceae</taxon>
        <taxon>Chlorellales</taxon>
        <taxon>Chlorellaceae</taxon>
        <taxon>Prototheca</taxon>
    </lineage>
</organism>
<feature type="binding site" evidence="9">
    <location>
        <position position="164"/>
    </location>
    <ligand>
        <name>S-adenosyl-L-methionine</name>
        <dbReference type="ChEBI" id="CHEBI:59789"/>
    </ligand>
</feature>
<dbReference type="PANTHER" id="PTHR10882">
    <property type="entry name" value="DIPHTHINE SYNTHASE"/>
    <property type="match status" value="1"/>
</dbReference>
<dbReference type="HAMAP" id="MF_01084">
    <property type="entry name" value="Diphthine_synth"/>
    <property type="match status" value="1"/>
</dbReference>
<dbReference type="Gene3D" id="3.30.950.10">
    <property type="entry name" value="Methyltransferase, Cobalt-precorrin-4 Transmethylase, Domain 2"/>
    <property type="match status" value="1"/>
</dbReference>